<dbReference type="EMBL" id="QAYC01000002">
    <property type="protein sequence ID" value="PTW51231.1"/>
    <property type="molecule type" value="Genomic_DNA"/>
</dbReference>
<proteinExistence type="predicted"/>
<keyword evidence="1" id="KW-0732">Signal</keyword>
<protein>
    <recommendedName>
        <fullName evidence="4">DUF4359 domain-containing protein</fullName>
    </recommendedName>
</protein>
<accession>A0A8E3ASM4</accession>
<dbReference type="AlphaFoldDB" id="A0A8E3ASM4"/>
<name>A0A8E3ASM4_9RHOB</name>
<reference evidence="2 3" key="1">
    <citation type="submission" date="2018-04" db="EMBL/GenBank/DDBJ databases">
        <title>Genomic Encyclopedia of Archaeal and Bacterial Type Strains, Phase II (KMG-II): from individual species to whole genera.</title>
        <authorList>
            <person name="Goeker M."/>
        </authorList>
    </citation>
    <scope>NUCLEOTIDE SEQUENCE [LARGE SCALE GENOMIC DNA]</scope>
    <source>
        <strain evidence="2 3">DSM 19783</strain>
    </source>
</reference>
<sequence length="120" mass="12622">MKGLLGLIALLAVAGLALAFTKPTEADFEAALETQLLDRIDRAEPDTQSNPASAVLLATCKLGRTQCAELIRSMISLDYQDKVLFAMADVSLGGREGGVCYGAATRIFCRETGNGAANGR</sequence>
<comment type="caution">
    <text evidence="2">The sequence shown here is derived from an EMBL/GenBank/DDBJ whole genome shotgun (WGS) entry which is preliminary data.</text>
</comment>
<organism evidence="2 3">
    <name type="scientific">Rhodovulum kholense</name>
    <dbReference type="NCBI Taxonomy" id="453584"/>
    <lineage>
        <taxon>Bacteria</taxon>
        <taxon>Pseudomonadati</taxon>
        <taxon>Pseudomonadota</taxon>
        <taxon>Alphaproteobacteria</taxon>
        <taxon>Rhodobacterales</taxon>
        <taxon>Paracoccaceae</taxon>
        <taxon>Rhodovulum</taxon>
    </lineage>
</organism>
<evidence type="ECO:0000313" key="3">
    <source>
        <dbReference type="Proteomes" id="UP000244037"/>
    </source>
</evidence>
<feature type="chain" id="PRO_5034297369" description="DUF4359 domain-containing protein" evidence="1">
    <location>
        <begin position="20"/>
        <end position="120"/>
    </location>
</feature>
<feature type="signal peptide" evidence="1">
    <location>
        <begin position="1"/>
        <end position="19"/>
    </location>
</feature>
<gene>
    <name evidence="2" type="ORF">C8N38_10221</name>
</gene>
<evidence type="ECO:0000313" key="2">
    <source>
        <dbReference type="EMBL" id="PTW51231.1"/>
    </source>
</evidence>
<evidence type="ECO:0000256" key="1">
    <source>
        <dbReference type="SAM" id="SignalP"/>
    </source>
</evidence>
<dbReference type="Proteomes" id="UP000244037">
    <property type="component" value="Unassembled WGS sequence"/>
</dbReference>
<dbReference type="RefSeq" id="WP_108023765.1">
    <property type="nucleotide sequence ID" value="NZ_QAYC01000002.1"/>
</dbReference>
<evidence type="ECO:0008006" key="4">
    <source>
        <dbReference type="Google" id="ProtNLM"/>
    </source>
</evidence>
<dbReference type="OrthoDB" id="7868749at2"/>
<keyword evidence="3" id="KW-1185">Reference proteome</keyword>